<sequence>MKRNCSDTIIIIGAGISGLAAGCYAQMNGYRSQIFEMHDRPGGLCTAWRRQGFIVDGCIHYLFGSGRGQPFYRLWEELGVVPQQQFVHHDELLRVSEPHGKTLIVYSHPDRLEQHLKELSPVVGVASLRRQTFHERNEDRRLISEFCAGIRKFTHFDLSLLQQQPKALMSLGDWGRLVGKMLPFVCPMSRWGNLSAAEFADRFQDPFLRRAIPQMFGWESIPVMVGMSLLAYMHTKNAGFPLGGSLQFAQTIADRYLALGGEIHYESQVEKILIEKHRANGVRLYDNEEYFADRIISACDGHNTLFGLLDRQYVPREMQRYYDGHLPIHSQLQVSLGVNRDLSSKPHWTTHLLNEPVVIAGEERYEIGVKHYCFDPSLAPPGKSVLVVMLTTNYEYWQRIYGRSSYDAEELQESQILIDLLDNFYPGIKTDIEFVDVATPLSYERYTGNWKGSTCGWLLTKQTLPLSIKGLPKTLPKLRDFYAIGQWVEPGGSVPVVAMSGRNIIQQICREDKQPFRTITP</sequence>
<dbReference type="Gene3D" id="3.90.660.50">
    <property type="match status" value="1"/>
</dbReference>
<dbReference type="OrthoDB" id="9814556at2"/>
<gene>
    <name evidence="2" type="ORF">C7B82_20375</name>
</gene>
<dbReference type="GO" id="GO:0016116">
    <property type="term" value="P:carotenoid metabolic process"/>
    <property type="evidence" value="ECO:0007669"/>
    <property type="project" value="InterPro"/>
</dbReference>
<protein>
    <submittedName>
        <fullName evidence="2">NAD(P)/FAD-dependent oxidoreductase</fullName>
    </submittedName>
</protein>
<dbReference type="InterPro" id="IPR036188">
    <property type="entry name" value="FAD/NAD-bd_sf"/>
</dbReference>
<dbReference type="PANTHER" id="PTHR46313">
    <property type="match status" value="1"/>
</dbReference>
<dbReference type="AlphaFoldDB" id="A0A2T1E0I9"/>
<comment type="caution">
    <text evidence="2">The sequence shown here is derived from an EMBL/GenBank/DDBJ whole genome shotgun (WGS) entry which is preliminary data.</text>
</comment>
<name>A0A2T1E0I9_9CYAN</name>
<dbReference type="Pfam" id="PF13450">
    <property type="entry name" value="NAD_binding_8"/>
    <property type="match status" value="1"/>
</dbReference>
<dbReference type="PANTHER" id="PTHR46313:SF3">
    <property type="entry name" value="PROLYCOPENE ISOMERASE, CHLOROPLASTIC"/>
    <property type="match status" value="1"/>
</dbReference>
<dbReference type="Gene3D" id="3.50.50.60">
    <property type="entry name" value="FAD/NAD(P)-binding domain"/>
    <property type="match status" value="2"/>
</dbReference>
<feature type="domain" description="Amine oxidase" evidence="1">
    <location>
        <begin position="233"/>
        <end position="397"/>
    </location>
</feature>
<evidence type="ECO:0000313" key="2">
    <source>
        <dbReference type="EMBL" id="PSB26273.1"/>
    </source>
</evidence>
<evidence type="ECO:0000313" key="3">
    <source>
        <dbReference type="Proteomes" id="UP000239576"/>
    </source>
</evidence>
<dbReference type="EMBL" id="PVWK01000110">
    <property type="protein sequence ID" value="PSB26273.1"/>
    <property type="molecule type" value="Genomic_DNA"/>
</dbReference>
<evidence type="ECO:0000259" key="1">
    <source>
        <dbReference type="Pfam" id="PF01593"/>
    </source>
</evidence>
<proteinExistence type="predicted"/>
<dbReference type="Proteomes" id="UP000239576">
    <property type="component" value="Unassembled WGS sequence"/>
</dbReference>
<accession>A0A2T1E0I9</accession>
<dbReference type="InterPro" id="IPR002937">
    <property type="entry name" value="Amino_oxidase"/>
</dbReference>
<organism evidence="2 3">
    <name type="scientific">Stenomitos frigidus ULC18</name>
    <dbReference type="NCBI Taxonomy" id="2107698"/>
    <lineage>
        <taxon>Bacteria</taxon>
        <taxon>Bacillati</taxon>
        <taxon>Cyanobacteriota</taxon>
        <taxon>Cyanophyceae</taxon>
        <taxon>Leptolyngbyales</taxon>
        <taxon>Leptolyngbyaceae</taxon>
        <taxon>Stenomitos</taxon>
    </lineage>
</organism>
<keyword evidence="3" id="KW-1185">Reference proteome</keyword>
<dbReference type="InterPro" id="IPR045892">
    <property type="entry name" value="CrtISO-like"/>
</dbReference>
<reference evidence="3" key="1">
    <citation type="submission" date="2018-02" db="EMBL/GenBank/DDBJ databases">
        <authorList>
            <person name="Moore K."/>
            <person name="Momper L."/>
        </authorList>
    </citation>
    <scope>NUCLEOTIDE SEQUENCE [LARGE SCALE GENOMIC DNA]</scope>
    <source>
        <strain evidence="3">ULC18</strain>
    </source>
</reference>
<dbReference type="GO" id="GO:0016491">
    <property type="term" value="F:oxidoreductase activity"/>
    <property type="evidence" value="ECO:0007669"/>
    <property type="project" value="InterPro"/>
</dbReference>
<reference evidence="2 3" key="2">
    <citation type="submission" date="2018-03" db="EMBL/GenBank/DDBJ databases">
        <title>The ancient ancestry and fast evolution of plastids.</title>
        <authorList>
            <person name="Moore K.R."/>
            <person name="Magnabosco C."/>
            <person name="Momper L."/>
            <person name="Gold D.A."/>
            <person name="Bosak T."/>
            <person name="Fournier G.P."/>
        </authorList>
    </citation>
    <scope>NUCLEOTIDE SEQUENCE [LARGE SCALE GENOMIC DNA]</scope>
    <source>
        <strain evidence="2 3">ULC18</strain>
    </source>
</reference>
<dbReference type="Pfam" id="PF01593">
    <property type="entry name" value="Amino_oxidase"/>
    <property type="match status" value="1"/>
</dbReference>
<dbReference type="PROSITE" id="PS51257">
    <property type="entry name" value="PROKAR_LIPOPROTEIN"/>
    <property type="match status" value="1"/>
</dbReference>
<dbReference type="SUPFAM" id="SSF51905">
    <property type="entry name" value="FAD/NAD(P)-binding domain"/>
    <property type="match status" value="1"/>
</dbReference>
<dbReference type="RefSeq" id="WP_106258121.1">
    <property type="nucleotide sequence ID" value="NZ_CAWNSW010000044.1"/>
</dbReference>